<dbReference type="InterPro" id="IPR000831">
    <property type="entry name" value="Trp_repress"/>
</dbReference>
<accession>A0A0G1CGC1</accession>
<comment type="caution">
    <text evidence="1">The sequence shown here is derived from an EMBL/GenBank/DDBJ whole genome shotgun (WGS) entry which is preliminary data.</text>
</comment>
<dbReference type="InterPro" id="IPR038116">
    <property type="entry name" value="TrpR-like_sf"/>
</dbReference>
<dbReference type="Proteomes" id="UP000034543">
    <property type="component" value="Unassembled WGS sequence"/>
</dbReference>
<dbReference type="AlphaFoldDB" id="A0A0G1CGC1"/>
<dbReference type="SUPFAM" id="SSF48295">
    <property type="entry name" value="TrpR-like"/>
    <property type="match status" value="1"/>
</dbReference>
<evidence type="ECO:0000313" key="1">
    <source>
        <dbReference type="EMBL" id="KKS84860.1"/>
    </source>
</evidence>
<proteinExistence type="predicted"/>
<dbReference type="InterPro" id="IPR010921">
    <property type="entry name" value="Trp_repressor/repl_initiator"/>
</dbReference>
<dbReference type="STRING" id="1618436.UV59_C0013G0038"/>
<reference evidence="1 2" key="1">
    <citation type="journal article" date="2015" name="Nature">
        <title>rRNA introns, odd ribosomes, and small enigmatic genomes across a large radiation of phyla.</title>
        <authorList>
            <person name="Brown C.T."/>
            <person name="Hug L.A."/>
            <person name="Thomas B.C."/>
            <person name="Sharon I."/>
            <person name="Castelle C.J."/>
            <person name="Singh A."/>
            <person name="Wilkins M.J."/>
            <person name="Williams K.H."/>
            <person name="Banfield J.F."/>
        </authorList>
    </citation>
    <scope>NUCLEOTIDE SEQUENCE [LARGE SCALE GENOMIC DNA]</scope>
</reference>
<dbReference type="GO" id="GO:0043565">
    <property type="term" value="F:sequence-specific DNA binding"/>
    <property type="evidence" value="ECO:0007669"/>
    <property type="project" value="InterPro"/>
</dbReference>
<protein>
    <recommendedName>
        <fullName evidence="3">TrpR like protein, YerC/YecD</fullName>
    </recommendedName>
</protein>
<name>A0A0G1CGC1_9BACT</name>
<dbReference type="Pfam" id="PF01371">
    <property type="entry name" value="Trp_repressor"/>
    <property type="match status" value="1"/>
</dbReference>
<evidence type="ECO:0008006" key="3">
    <source>
        <dbReference type="Google" id="ProtNLM"/>
    </source>
</evidence>
<dbReference type="EMBL" id="LCFB01000013">
    <property type="protein sequence ID" value="KKS84860.1"/>
    <property type="molecule type" value="Genomic_DNA"/>
</dbReference>
<evidence type="ECO:0000313" key="2">
    <source>
        <dbReference type="Proteomes" id="UP000034543"/>
    </source>
</evidence>
<dbReference type="Gene3D" id="1.10.1270.10">
    <property type="entry name" value="TrpR-like"/>
    <property type="match status" value="1"/>
</dbReference>
<sequence length="135" mass="16182">MPHVSKKPLEKDVYHQISENLNWLLTDIRSKELMKLFLYDFFTKTERLMLAKRLALVLLIHQNYDVEIITKVLHVSTATVYRMREWVDRGGRGLKTALNKLVHREQMQGFLRKIEKLTADIFERKTIRKAIFRKQ</sequence>
<dbReference type="GO" id="GO:0003700">
    <property type="term" value="F:DNA-binding transcription factor activity"/>
    <property type="evidence" value="ECO:0007669"/>
    <property type="project" value="InterPro"/>
</dbReference>
<organism evidence="1 2">
    <name type="scientific">Candidatus Gottesmanbacteria bacterium GW2011_GWA1_43_11</name>
    <dbReference type="NCBI Taxonomy" id="1618436"/>
    <lineage>
        <taxon>Bacteria</taxon>
        <taxon>Candidatus Gottesmaniibacteriota</taxon>
    </lineage>
</organism>
<gene>
    <name evidence="1" type="ORF">UV59_C0013G0038</name>
</gene>